<keyword evidence="2 8" id="KW-0812">Transmembrane</keyword>
<evidence type="ECO:0000256" key="8">
    <source>
        <dbReference type="SAM" id="Phobius"/>
    </source>
</evidence>
<evidence type="ECO:0000259" key="9">
    <source>
        <dbReference type="PROSITE" id="PS50893"/>
    </source>
</evidence>
<evidence type="ECO:0000313" key="12">
    <source>
        <dbReference type="Proteomes" id="UP000235464"/>
    </source>
</evidence>
<dbReference type="Gene3D" id="3.40.50.300">
    <property type="entry name" value="P-loop containing nucleotide triphosphate hydrolases"/>
    <property type="match status" value="1"/>
</dbReference>
<evidence type="ECO:0000256" key="7">
    <source>
        <dbReference type="SAM" id="MobiDB-lite"/>
    </source>
</evidence>
<dbReference type="EMBL" id="LT963352">
    <property type="protein sequence ID" value="SOR77818.1"/>
    <property type="molecule type" value="Genomic_DNA"/>
</dbReference>
<evidence type="ECO:0000256" key="3">
    <source>
        <dbReference type="ARBA" id="ARBA00022741"/>
    </source>
</evidence>
<feature type="region of interest" description="Disordered" evidence="7">
    <location>
        <begin position="1"/>
        <end position="24"/>
    </location>
</feature>
<dbReference type="InterPro" id="IPR011527">
    <property type="entry name" value="ABC1_TM_dom"/>
</dbReference>
<dbReference type="FunFam" id="3.40.50.300:FF:000218">
    <property type="entry name" value="Multidrug ABC transporter ATP-binding protein"/>
    <property type="match status" value="1"/>
</dbReference>
<dbReference type="InterPro" id="IPR027417">
    <property type="entry name" value="P-loop_NTPase"/>
</dbReference>
<dbReference type="GO" id="GO:0005524">
    <property type="term" value="F:ATP binding"/>
    <property type="evidence" value="ECO:0007669"/>
    <property type="project" value="UniProtKB-KW"/>
</dbReference>
<sequence length="607" mass="64216">MTVGKGRADEHEKEGPQEKAPSARPALRLVTAAAHDRTRLVACLLLSALSVGLSLVVPRLLGAVTDLVVAGVRGAGGVDLTAAGRLLVLAAVLVLASAAAAWGRGRLAQSVAQGTAYRLREAVSAKLSRLPMAYLDGRPRGDVLSRMTNDIENTSMTLQQALTQITAALLTLAGLLAAMLWLSPALTVVAVGMLVSSALVTQALARHSRPQYARQWDAVGEVNAFVEEAVTGHTELVAGGRTDRAGQAFAERNRRLYRAGLRAQFLAGVMSPATTFIGYLGYVLVAVLGGVRAASGELSVGDVQAFVTYTLQLGGPASAVASVVGVLQSGLSSARRVLVLLDAPETHEPARTTARPHDVSGRIRFDDVTFGYTPDRVLFEGLSFEAAPGETVAIVGPTGAGKSTVVNLLLGFHAPWSGRVLLDGTDIAELPRDILHRRVRAVLQDPWLFTGTIAENIAYGVDHASEDDIRRAARAARADHFVRALPHGYATVVGEDGGGLSTGQMQLIALARVFLCDPEVLVLDEATSAVDARTELLIREATARLRRGRTSIVIAHRLSTVRDADTILVMEDGRVVERGRHAELAARSGRYAALHARLDGGWSDTTT</sequence>
<evidence type="ECO:0000256" key="4">
    <source>
        <dbReference type="ARBA" id="ARBA00022840"/>
    </source>
</evidence>
<keyword evidence="6 8" id="KW-0472">Membrane</keyword>
<evidence type="ECO:0000313" key="11">
    <source>
        <dbReference type="EMBL" id="SOR77818.1"/>
    </source>
</evidence>
<dbReference type="InterPro" id="IPR036640">
    <property type="entry name" value="ABC1_TM_sf"/>
</dbReference>
<dbReference type="InterPro" id="IPR003439">
    <property type="entry name" value="ABC_transporter-like_ATP-bd"/>
</dbReference>
<evidence type="ECO:0000259" key="10">
    <source>
        <dbReference type="PROSITE" id="PS50929"/>
    </source>
</evidence>
<dbReference type="Pfam" id="PF00664">
    <property type="entry name" value="ABC_membrane"/>
    <property type="match status" value="1"/>
</dbReference>
<dbReference type="PROSITE" id="PS50929">
    <property type="entry name" value="ABC_TM1F"/>
    <property type="match status" value="1"/>
</dbReference>
<keyword evidence="4 11" id="KW-0067">ATP-binding</keyword>
<feature type="compositionally biased region" description="Basic and acidic residues" evidence="7">
    <location>
        <begin position="1"/>
        <end position="17"/>
    </location>
</feature>
<keyword evidence="12" id="KW-1185">Reference proteome</keyword>
<feature type="domain" description="ABC transmembrane type-1" evidence="10">
    <location>
        <begin position="41"/>
        <end position="329"/>
    </location>
</feature>
<dbReference type="SUPFAM" id="SSF52540">
    <property type="entry name" value="P-loop containing nucleoside triphosphate hydrolases"/>
    <property type="match status" value="1"/>
</dbReference>
<evidence type="ECO:0000256" key="6">
    <source>
        <dbReference type="ARBA" id="ARBA00023136"/>
    </source>
</evidence>
<feature type="transmembrane region" description="Helical" evidence="8">
    <location>
        <begin position="188"/>
        <end position="205"/>
    </location>
</feature>
<dbReference type="Pfam" id="PF00005">
    <property type="entry name" value="ABC_tran"/>
    <property type="match status" value="1"/>
</dbReference>
<feature type="transmembrane region" description="Helical" evidence="8">
    <location>
        <begin position="40"/>
        <end position="62"/>
    </location>
</feature>
<dbReference type="SMART" id="SM00382">
    <property type="entry name" value="AAA"/>
    <property type="match status" value="1"/>
</dbReference>
<dbReference type="InterPro" id="IPR039421">
    <property type="entry name" value="Type_1_exporter"/>
</dbReference>
<feature type="transmembrane region" description="Helical" evidence="8">
    <location>
        <begin position="82"/>
        <end position="102"/>
    </location>
</feature>
<dbReference type="RefSeq" id="WP_010034378.1">
    <property type="nucleotide sequence ID" value="NZ_LT962942.1"/>
</dbReference>
<dbReference type="PROSITE" id="PS50893">
    <property type="entry name" value="ABC_TRANSPORTER_2"/>
    <property type="match status" value="1"/>
</dbReference>
<reference evidence="12" key="1">
    <citation type="submission" date="2017-11" db="EMBL/GenBank/DDBJ databases">
        <authorList>
            <person name="Wibberg D."/>
        </authorList>
    </citation>
    <scope>NUCLEOTIDE SEQUENCE [LARGE SCALE GENOMIC DNA]</scope>
</reference>
<dbReference type="SUPFAM" id="SSF90123">
    <property type="entry name" value="ABC transporter transmembrane region"/>
    <property type="match status" value="1"/>
</dbReference>
<evidence type="ECO:0000256" key="5">
    <source>
        <dbReference type="ARBA" id="ARBA00022989"/>
    </source>
</evidence>
<keyword evidence="5 8" id="KW-1133">Transmembrane helix</keyword>
<accession>A0A2N9B3C2</accession>
<dbReference type="Proteomes" id="UP000235464">
    <property type="component" value="Chromosome I"/>
</dbReference>
<dbReference type="AlphaFoldDB" id="A0A2N9B3C2"/>
<proteinExistence type="predicted"/>
<dbReference type="PANTHER" id="PTHR43394:SF1">
    <property type="entry name" value="ATP-BINDING CASSETTE SUB-FAMILY B MEMBER 10, MITOCHONDRIAL"/>
    <property type="match status" value="1"/>
</dbReference>
<evidence type="ECO:0000256" key="2">
    <source>
        <dbReference type="ARBA" id="ARBA00022692"/>
    </source>
</evidence>
<gene>
    <name evidence="11" type="ORF">SCNRRL3882_1287</name>
</gene>
<evidence type="ECO:0000256" key="1">
    <source>
        <dbReference type="ARBA" id="ARBA00004651"/>
    </source>
</evidence>
<comment type="subcellular location">
    <subcellularLocation>
        <location evidence="1">Cell membrane</location>
        <topology evidence="1">Multi-pass membrane protein</topology>
    </subcellularLocation>
</comment>
<feature type="domain" description="ABC transporter" evidence="9">
    <location>
        <begin position="363"/>
        <end position="597"/>
    </location>
</feature>
<organism evidence="11 12">
    <name type="scientific">Streptomyces chartreusis NRRL 3882</name>
    <dbReference type="NCBI Taxonomy" id="1079985"/>
    <lineage>
        <taxon>Bacteria</taxon>
        <taxon>Bacillati</taxon>
        <taxon>Actinomycetota</taxon>
        <taxon>Actinomycetes</taxon>
        <taxon>Kitasatosporales</taxon>
        <taxon>Streptomycetaceae</taxon>
        <taxon>Streptomyces</taxon>
    </lineage>
</organism>
<feature type="transmembrane region" description="Helical" evidence="8">
    <location>
        <begin position="265"/>
        <end position="289"/>
    </location>
</feature>
<dbReference type="GO" id="GO:0005886">
    <property type="term" value="C:plasma membrane"/>
    <property type="evidence" value="ECO:0007669"/>
    <property type="project" value="UniProtKB-SubCell"/>
</dbReference>
<dbReference type="CDD" id="cd18547">
    <property type="entry name" value="ABC_6TM_Tm288_like"/>
    <property type="match status" value="1"/>
</dbReference>
<name>A0A2N9B3C2_STRCX</name>
<keyword evidence="3" id="KW-0547">Nucleotide-binding</keyword>
<protein>
    <submittedName>
        <fullName evidence="11">Putative ABC transporter ATP-binding protein</fullName>
    </submittedName>
</protein>
<dbReference type="Gene3D" id="1.20.1560.10">
    <property type="entry name" value="ABC transporter type 1, transmembrane domain"/>
    <property type="match status" value="1"/>
</dbReference>
<dbReference type="GO" id="GO:0016887">
    <property type="term" value="F:ATP hydrolysis activity"/>
    <property type="evidence" value="ECO:0007669"/>
    <property type="project" value="InterPro"/>
</dbReference>
<dbReference type="PANTHER" id="PTHR43394">
    <property type="entry name" value="ATP-DEPENDENT PERMEASE MDL1, MITOCHONDRIAL"/>
    <property type="match status" value="1"/>
</dbReference>
<dbReference type="GO" id="GO:0015421">
    <property type="term" value="F:ABC-type oligopeptide transporter activity"/>
    <property type="evidence" value="ECO:0007669"/>
    <property type="project" value="TreeGrafter"/>
</dbReference>
<dbReference type="InterPro" id="IPR003593">
    <property type="entry name" value="AAA+_ATPase"/>
</dbReference>
<feature type="transmembrane region" description="Helical" evidence="8">
    <location>
        <begin position="161"/>
        <end position="182"/>
    </location>
</feature>